<accession>A0A1D1VBR6</accession>
<dbReference type="Gene3D" id="2.60.40.640">
    <property type="match status" value="2"/>
</dbReference>
<dbReference type="InterPro" id="IPR028934">
    <property type="entry name" value="Vps26-related"/>
</dbReference>
<proteinExistence type="inferred from homology"/>
<sequence length="302" mass="33410">MAFGGTNVALDVSVSRPNKTYRKGDTISGLVTVHSSGDNKHDGIGLSVEGTVTLQADNKNILLETFSSSLKPTMIILSSFELLKPGRLSTGITRIPFNVKLAPLNNKILYETYHGVSITIQYIVKVEMKRSVLNRDLAKSLEFVVETPENPDNSLNSPLTFDITPESLRNVVESGKLPKFRIHGQLDKSSFEIAKPLTGELILERCDIGVKSIELQLLRVEVCGAAEGPAREVSEIQNIQIGDGDICRNVPIPIYMVFPRMFTCASIATPSFRIGFELNLIVVFEDDHLVMETFQINLIRSF</sequence>
<reference evidence="2 3" key="1">
    <citation type="journal article" date="2016" name="Nat. Commun.">
        <title>Extremotolerant tardigrade genome and improved radiotolerance of human cultured cells by tardigrade-unique protein.</title>
        <authorList>
            <person name="Hashimoto T."/>
            <person name="Horikawa D.D."/>
            <person name="Saito Y."/>
            <person name="Kuwahara H."/>
            <person name="Kozuka-Hata H."/>
            <person name="Shin-I T."/>
            <person name="Minakuchi Y."/>
            <person name="Ohishi K."/>
            <person name="Motoyama A."/>
            <person name="Aizu T."/>
            <person name="Enomoto A."/>
            <person name="Kondo K."/>
            <person name="Tanaka S."/>
            <person name="Hara Y."/>
            <person name="Koshikawa S."/>
            <person name="Sagara H."/>
            <person name="Miura T."/>
            <person name="Yokobori S."/>
            <person name="Miyagawa K."/>
            <person name="Suzuki Y."/>
            <person name="Kubo T."/>
            <person name="Oyama M."/>
            <person name="Kohara Y."/>
            <person name="Fujiyama A."/>
            <person name="Arakawa K."/>
            <person name="Katayama T."/>
            <person name="Toyoda A."/>
            <person name="Kunieda T."/>
        </authorList>
    </citation>
    <scope>NUCLEOTIDE SEQUENCE [LARGE SCALE GENOMIC DNA]</scope>
    <source>
        <strain evidence="2 3">YOKOZUNA-1</strain>
    </source>
</reference>
<protein>
    <recommendedName>
        <fullName evidence="4">Down syndrome critical region protein 3</fullName>
    </recommendedName>
</protein>
<evidence type="ECO:0008006" key="4">
    <source>
        <dbReference type="Google" id="ProtNLM"/>
    </source>
</evidence>
<dbReference type="PANTHER" id="PTHR12233">
    <property type="entry name" value="VACUOLAR PROTEIN SORTING 26 RELATED"/>
    <property type="match status" value="1"/>
</dbReference>
<dbReference type="AlphaFoldDB" id="A0A1D1VBR6"/>
<gene>
    <name evidence="2" type="primary">RvY_10125-1</name>
    <name evidence="2" type="synonym">RvY_10125.1</name>
    <name evidence="2" type="ORF">RvY_10125</name>
</gene>
<dbReference type="SUPFAM" id="SSF81296">
    <property type="entry name" value="E set domains"/>
    <property type="match status" value="1"/>
</dbReference>
<dbReference type="Proteomes" id="UP000186922">
    <property type="component" value="Unassembled WGS sequence"/>
</dbReference>
<dbReference type="STRING" id="947166.A0A1D1VBR6"/>
<dbReference type="OrthoDB" id="10263384at2759"/>
<evidence type="ECO:0000256" key="1">
    <source>
        <dbReference type="ARBA" id="ARBA00009100"/>
    </source>
</evidence>
<dbReference type="Pfam" id="PF03643">
    <property type="entry name" value="Vps26"/>
    <property type="match status" value="1"/>
</dbReference>
<dbReference type="InterPro" id="IPR014752">
    <property type="entry name" value="Arrestin-like_C"/>
</dbReference>
<evidence type="ECO:0000313" key="2">
    <source>
        <dbReference type="EMBL" id="GAU99079.1"/>
    </source>
</evidence>
<name>A0A1D1VBR6_RAMVA</name>
<comment type="caution">
    <text evidence="2">The sequence shown here is derived from an EMBL/GenBank/DDBJ whole genome shotgun (WGS) entry which is preliminary data.</text>
</comment>
<dbReference type="GO" id="GO:0006886">
    <property type="term" value="P:intracellular protein transport"/>
    <property type="evidence" value="ECO:0007669"/>
    <property type="project" value="InterPro"/>
</dbReference>
<organism evidence="2 3">
    <name type="scientific">Ramazzottius varieornatus</name>
    <name type="common">Water bear</name>
    <name type="synonym">Tardigrade</name>
    <dbReference type="NCBI Taxonomy" id="947166"/>
    <lineage>
        <taxon>Eukaryota</taxon>
        <taxon>Metazoa</taxon>
        <taxon>Ecdysozoa</taxon>
        <taxon>Tardigrada</taxon>
        <taxon>Eutardigrada</taxon>
        <taxon>Parachela</taxon>
        <taxon>Hypsibioidea</taxon>
        <taxon>Ramazzottiidae</taxon>
        <taxon>Ramazzottius</taxon>
    </lineage>
</organism>
<evidence type="ECO:0000313" key="3">
    <source>
        <dbReference type="Proteomes" id="UP000186922"/>
    </source>
</evidence>
<dbReference type="InterPro" id="IPR014756">
    <property type="entry name" value="Ig_E-set"/>
</dbReference>
<dbReference type="EMBL" id="BDGG01000005">
    <property type="protein sequence ID" value="GAU99079.1"/>
    <property type="molecule type" value="Genomic_DNA"/>
</dbReference>
<keyword evidence="3" id="KW-1185">Reference proteome</keyword>
<comment type="similarity">
    <text evidence="1">Belongs to the VPS26 family.</text>
</comment>